<comment type="caution">
    <text evidence="1">The sequence shown here is derived from an EMBL/GenBank/DDBJ whole genome shotgun (WGS) entry which is preliminary data.</text>
</comment>
<proteinExistence type="predicted"/>
<dbReference type="Proteomes" id="UP000004507">
    <property type="component" value="Unassembled WGS sequence"/>
</dbReference>
<keyword evidence="2" id="KW-1185">Reference proteome</keyword>
<gene>
    <name evidence="1" type="ORF">SKA53_05133</name>
</gene>
<evidence type="ECO:0000313" key="2">
    <source>
        <dbReference type="Proteomes" id="UP000004507"/>
    </source>
</evidence>
<dbReference type="AlphaFoldDB" id="A3V6C0"/>
<name>A3V6C0_9RHOB</name>
<sequence>MLNAVILSKDMCHIKIQIETYLVDAGRIELMRP</sequence>
<evidence type="ECO:0000313" key="1">
    <source>
        <dbReference type="EMBL" id="EAQ06444.1"/>
    </source>
</evidence>
<reference evidence="1 2" key="1">
    <citation type="submission" date="2006-01" db="EMBL/GenBank/DDBJ databases">
        <authorList>
            <person name="Hagstrom A."/>
            <person name="Ferriera S."/>
            <person name="Johnson J."/>
            <person name="Kravitz S."/>
            <person name="Halpern A."/>
            <person name="Remington K."/>
            <person name="Beeson K."/>
            <person name="Tran B."/>
            <person name="Rogers Y.-H."/>
            <person name="Friedman R."/>
            <person name="Venter J.C."/>
        </authorList>
    </citation>
    <scope>NUCLEOTIDE SEQUENCE [LARGE SCALE GENOMIC DNA]</scope>
    <source>
        <strain evidence="1 2">SKA53</strain>
    </source>
</reference>
<accession>A3V6C0</accession>
<organism evidence="1 2">
    <name type="scientific">Yoonia vestfoldensis SKA53</name>
    <dbReference type="NCBI Taxonomy" id="314232"/>
    <lineage>
        <taxon>Bacteria</taxon>
        <taxon>Pseudomonadati</taxon>
        <taxon>Pseudomonadota</taxon>
        <taxon>Alphaproteobacteria</taxon>
        <taxon>Rhodobacterales</taxon>
        <taxon>Paracoccaceae</taxon>
        <taxon>Yoonia</taxon>
    </lineage>
</organism>
<dbReference type="HOGENOM" id="CLU_3382565_0_0_5"/>
<protein>
    <submittedName>
        <fullName evidence="1">Uncharacterized protein</fullName>
    </submittedName>
</protein>
<dbReference type="EMBL" id="AAMS01000005">
    <property type="protein sequence ID" value="EAQ06444.1"/>
    <property type="molecule type" value="Genomic_DNA"/>
</dbReference>